<reference evidence="1" key="1">
    <citation type="submission" date="2016-10" db="EMBL/GenBank/DDBJ databases">
        <title>Sequence of Gallionella enrichment culture.</title>
        <authorList>
            <person name="Poehlein A."/>
            <person name="Muehling M."/>
            <person name="Daniel R."/>
        </authorList>
    </citation>
    <scope>NUCLEOTIDE SEQUENCE</scope>
</reference>
<evidence type="ECO:0000313" key="1">
    <source>
        <dbReference type="EMBL" id="OIR13476.1"/>
    </source>
</evidence>
<name>A0A1J5TIF1_9ZZZZ</name>
<protein>
    <submittedName>
        <fullName evidence="1">Uncharacterized protein</fullName>
    </submittedName>
</protein>
<comment type="caution">
    <text evidence="1">The sequence shown here is derived from an EMBL/GenBank/DDBJ whole genome shotgun (WGS) entry which is preliminary data.</text>
</comment>
<accession>A0A1J5TIF1</accession>
<proteinExistence type="predicted"/>
<dbReference type="EMBL" id="MLJW01000014">
    <property type="protein sequence ID" value="OIR13476.1"/>
    <property type="molecule type" value="Genomic_DNA"/>
</dbReference>
<gene>
    <name evidence="1" type="ORF">GALL_52920</name>
</gene>
<organism evidence="1">
    <name type="scientific">mine drainage metagenome</name>
    <dbReference type="NCBI Taxonomy" id="410659"/>
    <lineage>
        <taxon>unclassified sequences</taxon>
        <taxon>metagenomes</taxon>
        <taxon>ecological metagenomes</taxon>
    </lineage>
</organism>
<sequence length="164" mass="17601">MKGLLGYIIAALLTVVAARAQTTVIAQPVADAKGEVAFEIVRVVRIEGKWKTPPRPGMLLYPEGHQKAYPLGRFGEAVVIAFEYNGSYQHWWGYHVYDGYIPGLNGESLADLIQEVEHKAAPAASPAVAAVATNRAVAQVQTPVVGDDLAVGRIQKLRSLGPSL</sequence>
<dbReference type="AlphaFoldDB" id="A0A1J5TIF1"/>